<protein>
    <recommendedName>
        <fullName evidence="3 8">Histidine--tRNA ligase</fullName>
        <ecNumber evidence="3 8">6.1.1.21</ecNumber>
    </recommendedName>
</protein>
<evidence type="ECO:0000256" key="5">
    <source>
        <dbReference type="ARBA" id="ARBA00022840"/>
    </source>
</evidence>
<dbReference type="Proteomes" id="UP000257080">
    <property type="component" value="Unassembled WGS sequence"/>
</dbReference>
<evidence type="ECO:0000256" key="9">
    <source>
        <dbReference type="PIRSR" id="PIRSR001549-1"/>
    </source>
</evidence>
<dbReference type="PANTHER" id="PTHR11476">
    <property type="entry name" value="HISTIDYL-TRNA SYNTHETASE"/>
    <property type="match status" value="1"/>
</dbReference>
<evidence type="ECO:0000256" key="4">
    <source>
        <dbReference type="ARBA" id="ARBA00022741"/>
    </source>
</evidence>
<evidence type="ECO:0000256" key="1">
    <source>
        <dbReference type="ARBA" id="ARBA00008226"/>
    </source>
</evidence>
<name>A0A3E0W8N6_9MICO</name>
<dbReference type="InterPro" id="IPR006195">
    <property type="entry name" value="aa-tRNA-synth_II"/>
</dbReference>
<evidence type="ECO:0000256" key="6">
    <source>
        <dbReference type="ARBA" id="ARBA00022917"/>
    </source>
</evidence>
<dbReference type="GO" id="GO:0005524">
    <property type="term" value="F:ATP binding"/>
    <property type="evidence" value="ECO:0007669"/>
    <property type="project" value="UniProtKB-KW"/>
</dbReference>
<comment type="caution">
    <text evidence="11">The sequence shown here is derived from an EMBL/GenBank/DDBJ whole genome shotgun (WGS) entry which is preliminary data.</text>
</comment>
<dbReference type="GO" id="GO:0004821">
    <property type="term" value="F:histidine-tRNA ligase activity"/>
    <property type="evidence" value="ECO:0007669"/>
    <property type="project" value="UniProtKB-UniRule"/>
</dbReference>
<dbReference type="InterPro" id="IPR045864">
    <property type="entry name" value="aa-tRNA-synth_II/BPL/LPL"/>
</dbReference>
<evidence type="ECO:0000313" key="11">
    <source>
        <dbReference type="EMBL" id="RFA26309.1"/>
    </source>
</evidence>
<dbReference type="NCBIfam" id="TIGR00442">
    <property type="entry name" value="hisS"/>
    <property type="match status" value="1"/>
</dbReference>
<dbReference type="RefSeq" id="WP_116419042.1">
    <property type="nucleotide sequence ID" value="NZ_NBXC01000021.1"/>
</dbReference>
<dbReference type="GO" id="GO:0006427">
    <property type="term" value="P:histidyl-tRNA aminoacylation"/>
    <property type="evidence" value="ECO:0007669"/>
    <property type="project" value="UniProtKB-UniRule"/>
</dbReference>
<feature type="binding site" evidence="9">
    <location>
        <begin position="293"/>
        <end position="294"/>
    </location>
    <ligand>
        <name>L-histidine</name>
        <dbReference type="ChEBI" id="CHEBI:57595"/>
    </ligand>
</feature>
<dbReference type="PANTHER" id="PTHR11476:SF7">
    <property type="entry name" value="HISTIDINE--TRNA LIGASE"/>
    <property type="match status" value="1"/>
</dbReference>
<dbReference type="InterPro" id="IPR004516">
    <property type="entry name" value="HisRS/HisZ"/>
</dbReference>
<comment type="subunit">
    <text evidence="2">Homodimer.</text>
</comment>
<feature type="binding site" evidence="9">
    <location>
        <position position="145"/>
    </location>
    <ligand>
        <name>L-histidine</name>
        <dbReference type="ChEBI" id="CHEBI:57595"/>
    </ligand>
</feature>
<feature type="binding site" evidence="9">
    <location>
        <position position="289"/>
    </location>
    <ligand>
        <name>L-histidine</name>
        <dbReference type="ChEBI" id="CHEBI:57595"/>
    </ligand>
</feature>
<accession>A0A3E0W8N6</accession>
<dbReference type="EC" id="6.1.1.21" evidence="3 8"/>
<evidence type="ECO:0000259" key="10">
    <source>
        <dbReference type="PROSITE" id="PS50862"/>
    </source>
</evidence>
<dbReference type="PIRSF" id="PIRSF001549">
    <property type="entry name" value="His-tRNA_synth"/>
    <property type="match status" value="1"/>
</dbReference>
<comment type="similarity">
    <text evidence="1">Belongs to the class-II aminoacyl-tRNA synthetase family.</text>
</comment>
<feature type="binding site" evidence="9">
    <location>
        <position position="141"/>
    </location>
    <ligand>
        <name>L-histidine</name>
        <dbReference type="ChEBI" id="CHEBI:57595"/>
    </ligand>
</feature>
<dbReference type="CDD" id="cd00773">
    <property type="entry name" value="HisRS-like_core"/>
    <property type="match status" value="1"/>
</dbReference>
<evidence type="ECO:0000313" key="12">
    <source>
        <dbReference type="Proteomes" id="UP000257080"/>
    </source>
</evidence>
<evidence type="ECO:0000256" key="3">
    <source>
        <dbReference type="ARBA" id="ARBA00012815"/>
    </source>
</evidence>
<dbReference type="GO" id="GO:0005737">
    <property type="term" value="C:cytoplasm"/>
    <property type="evidence" value="ECO:0007669"/>
    <property type="project" value="UniProtKB-UniRule"/>
</dbReference>
<reference evidence="11 12" key="1">
    <citation type="submission" date="2017-04" db="EMBL/GenBank/DDBJ databases">
        <title>Comparative genome analysis of Subtercola boreus.</title>
        <authorList>
            <person name="Cho Y.-J."/>
            <person name="Cho A."/>
            <person name="Kim O.-S."/>
            <person name="Lee J.-I."/>
        </authorList>
    </citation>
    <scope>NUCLEOTIDE SEQUENCE [LARGE SCALE GENOMIC DNA]</scope>
    <source>
        <strain evidence="11 12">P28004</strain>
    </source>
</reference>
<keyword evidence="4" id="KW-0547">Nucleotide-binding</keyword>
<feature type="binding site" evidence="9">
    <location>
        <begin position="97"/>
        <end position="99"/>
    </location>
    <ligand>
        <name>L-histidine</name>
        <dbReference type="ChEBI" id="CHEBI:57595"/>
    </ligand>
</feature>
<keyword evidence="6" id="KW-0648">Protein biosynthesis</keyword>
<dbReference type="AlphaFoldDB" id="A0A3E0W8N6"/>
<organism evidence="11 12">
    <name type="scientific">Subtercola boreus</name>
    <dbReference type="NCBI Taxonomy" id="120213"/>
    <lineage>
        <taxon>Bacteria</taxon>
        <taxon>Bacillati</taxon>
        <taxon>Actinomycetota</taxon>
        <taxon>Actinomycetes</taxon>
        <taxon>Micrococcales</taxon>
        <taxon>Microbacteriaceae</taxon>
        <taxon>Subtercola</taxon>
    </lineage>
</organism>
<dbReference type="InterPro" id="IPR015807">
    <property type="entry name" value="His-tRNA-ligase"/>
</dbReference>
<dbReference type="SUPFAM" id="SSF55681">
    <property type="entry name" value="Class II aaRS and biotin synthetases"/>
    <property type="match status" value="1"/>
</dbReference>
<evidence type="ECO:0000256" key="7">
    <source>
        <dbReference type="ARBA" id="ARBA00047639"/>
    </source>
</evidence>
<dbReference type="OrthoDB" id="9800814at2"/>
<feature type="binding site" evidence="9">
    <location>
        <position position="127"/>
    </location>
    <ligand>
        <name>L-histidine</name>
        <dbReference type="ChEBI" id="CHEBI:57595"/>
    </ligand>
</feature>
<evidence type="ECO:0000256" key="2">
    <source>
        <dbReference type="ARBA" id="ARBA00011738"/>
    </source>
</evidence>
<dbReference type="EMBL" id="NBXE01000026">
    <property type="protein sequence ID" value="RFA26309.1"/>
    <property type="molecule type" value="Genomic_DNA"/>
</dbReference>
<keyword evidence="11" id="KW-0436">Ligase</keyword>
<proteinExistence type="inferred from homology"/>
<evidence type="ECO:0000256" key="8">
    <source>
        <dbReference type="NCBIfam" id="TIGR00442"/>
    </source>
</evidence>
<keyword evidence="5" id="KW-0067">ATP-binding</keyword>
<sequence>MAQAITPPRGMRDFLPAEKATRERALGIIRRSYTAHGFDEIETPVMEDIELLHSGLGGDNEKLSFSVLKRALPQAEIEAAAAADDAQQLADLGLRFDLTVPLARFYASHRGELPSVFRAIQIAPVWRAERPQKGRYRQFVQCDIDIIGEPSQLAEAEIITATLATLDELGLEGCTIRINDRRLLTAMLEVFGFTSAEHPQVLITIDKLDKVGEQGVVAELRERDATPDAVDTLEKFFHRITTKEFNPFGVRAITKALPAGIDPALIADLAALAEVVDPARLHFDPFLVRGMGYYTGTIFEIAHPDFTFSLGGGGRYDGMIGRFLGTDVAACGFSIGFERIVDLLQADVTGATDALLLLHEASATPAQLVALKTELIAAGTRVRLEKRTKNTKAQLDRAAASGFTSFAFVAPDTAAAADLDVKAI</sequence>
<dbReference type="InterPro" id="IPR041715">
    <property type="entry name" value="HisRS-like_core"/>
</dbReference>
<gene>
    <name evidence="11" type="ORF">B7R25_11140</name>
</gene>
<dbReference type="PROSITE" id="PS50862">
    <property type="entry name" value="AA_TRNA_LIGASE_II"/>
    <property type="match status" value="1"/>
</dbReference>
<feature type="domain" description="Aminoacyl-transfer RNA synthetases class-II family profile" evidence="10">
    <location>
        <begin position="29"/>
        <end position="365"/>
    </location>
</feature>
<comment type="catalytic activity">
    <reaction evidence="7">
        <text>tRNA(His) + L-histidine + ATP = L-histidyl-tRNA(His) + AMP + diphosphate + H(+)</text>
        <dbReference type="Rhea" id="RHEA:17313"/>
        <dbReference type="Rhea" id="RHEA-COMP:9665"/>
        <dbReference type="Rhea" id="RHEA-COMP:9689"/>
        <dbReference type="ChEBI" id="CHEBI:15378"/>
        <dbReference type="ChEBI" id="CHEBI:30616"/>
        <dbReference type="ChEBI" id="CHEBI:33019"/>
        <dbReference type="ChEBI" id="CHEBI:57595"/>
        <dbReference type="ChEBI" id="CHEBI:78442"/>
        <dbReference type="ChEBI" id="CHEBI:78527"/>
        <dbReference type="ChEBI" id="CHEBI:456215"/>
        <dbReference type="EC" id="6.1.1.21"/>
    </reaction>
</comment>
<dbReference type="Pfam" id="PF13393">
    <property type="entry name" value="tRNA-synt_His"/>
    <property type="match status" value="1"/>
</dbReference>
<dbReference type="Gene3D" id="3.30.930.10">
    <property type="entry name" value="Bira Bifunctional Protein, Domain 2"/>
    <property type="match status" value="1"/>
</dbReference>